<name>X0VLX1_9ZZZZ</name>
<proteinExistence type="predicted"/>
<dbReference type="EMBL" id="BARS01039469">
    <property type="protein sequence ID" value="GAG19250.1"/>
    <property type="molecule type" value="Genomic_DNA"/>
</dbReference>
<gene>
    <name evidence="2" type="ORF">S01H1_60261</name>
</gene>
<protein>
    <submittedName>
        <fullName evidence="2">Uncharacterized protein</fullName>
    </submittedName>
</protein>
<comment type="caution">
    <text evidence="2">The sequence shown here is derived from an EMBL/GenBank/DDBJ whole genome shotgun (WGS) entry which is preliminary data.</text>
</comment>
<feature type="non-terminal residue" evidence="2">
    <location>
        <position position="1"/>
    </location>
</feature>
<evidence type="ECO:0000313" key="2">
    <source>
        <dbReference type="EMBL" id="GAG19250.1"/>
    </source>
</evidence>
<evidence type="ECO:0000256" key="1">
    <source>
        <dbReference type="SAM" id="MobiDB-lite"/>
    </source>
</evidence>
<reference evidence="2" key="1">
    <citation type="journal article" date="2014" name="Front. Microbiol.">
        <title>High frequency of phylogenetically diverse reductive dehalogenase-homologous genes in deep subseafloor sedimentary metagenomes.</title>
        <authorList>
            <person name="Kawai M."/>
            <person name="Futagami T."/>
            <person name="Toyoda A."/>
            <person name="Takaki Y."/>
            <person name="Nishi S."/>
            <person name="Hori S."/>
            <person name="Arai W."/>
            <person name="Tsubouchi T."/>
            <person name="Morono Y."/>
            <person name="Uchiyama I."/>
            <person name="Ito T."/>
            <person name="Fujiyama A."/>
            <person name="Inagaki F."/>
            <person name="Takami H."/>
        </authorList>
    </citation>
    <scope>NUCLEOTIDE SEQUENCE</scope>
    <source>
        <strain evidence="2">Expedition CK06-06</strain>
    </source>
</reference>
<organism evidence="2">
    <name type="scientific">marine sediment metagenome</name>
    <dbReference type="NCBI Taxonomy" id="412755"/>
    <lineage>
        <taxon>unclassified sequences</taxon>
        <taxon>metagenomes</taxon>
        <taxon>ecological metagenomes</taxon>
    </lineage>
</organism>
<dbReference type="AlphaFoldDB" id="X0VLX1"/>
<sequence>LKGNCGFGNDDDPAPPGGGVGGCESGGSREE</sequence>
<feature type="region of interest" description="Disordered" evidence="1">
    <location>
        <begin position="1"/>
        <end position="31"/>
    </location>
</feature>
<accession>X0VLX1</accession>